<proteinExistence type="predicted"/>
<feature type="chain" id="PRO_5045748949" evidence="1">
    <location>
        <begin position="25"/>
        <end position="173"/>
    </location>
</feature>
<reference evidence="3" key="1">
    <citation type="journal article" date="2015" name="Genome Announc.">
        <title>Complete Genome Sequence of Herbaspirillum hiltneri N3 (DSM 17495), Isolated from Surface-Sterilized Wheat Roots.</title>
        <authorList>
            <person name="Guizelini D."/>
            <person name="Saizaki P.M."/>
            <person name="Coimbra N.A."/>
            <person name="Weiss V.A."/>
            <person name="Faoro H."/>
            <person name="Sfeir M.Z."/>
            <person name="Baura V.A."/>
            <person name="Monteiro R.A."/>
            <person name="Chubatsu L.S."/>
            <person name="Souza E.M."/>
            <person name="Cruz L.M."/>
            <person name="Pedrosa F.O."/>
            <person name="Raittz R.T."/>
            <person name="Marchaukoski J.N."/>
            <person name="Steffens M.B."/>
        </authorList>
    </citation>
    <scope>NUCLEOTIDE SEQUENCE [LARGE SCALE GENOMIC DNA]</scope>
    <source>
        <strain evidence="3">N3</strain>
    </source>
</reference>
<protein>
    <submittedName>
        <fullName evidence="2">Uncharacterized protein</fullName>
    </submittedName>
</protein>
<feature type="signal peptide" evidence="1">
    <location>
        <begin position="1"/>
        <end position="24"/>
    </location>
</feature>
<name>A0ABN4HXH2_9BURK</name>
<evidence type="ECO:0000313" key="2">
    <source>
        <dbReference type="EMBL" id="AKZ63349.1"/>
    </source>
</evidence>
<keyword evidence="1" id="KW-0732">Signal</keyword>
<accession>A0ABN4HXH2</accession>
<sequence>MSLLSRRLRCYVLSLACLAGSAFAEVPAYAPVKAHVCGECPVTVPAGMTPMRGVVISQGAFGTPVGYWSAVDLDRRSMTRFITQLKNPAEKPALVQSRTVQLSDDDLAAIVPLMNTLWSLPDALPLQRTTDAVWALELFDAGVRRKEYGMGAIQAQGAELNNVLDAIWRRLAR</sequence>
<evidence type="ECO:0000313" key="3">
    <source>
        <dbReference type="Proteomes" id="UP000063429"/>
    </source>
</evidence>
<dbReference type="RefSeq" id="WP_053197844.1">
    <property type="nucleotide sequence ID" value="NZ_CP011409.1"/>
</dbReference>
<evidence type="ECO:0000256" key="1">
    <source>
        <dbReference type="SAM" id="SignalP"/>
    </source>
</evidence>
<keyword evidence="3" id="KW-1185">Reference proteome</keyword>
<gene>
    <name evidence="2" type="ORF">F506_12315</name>
</gene>
<dbReference type="EMBL" id="CP011409">
    <property type="protein sequence ID" value="AKZ63349.1"/>
    <property type="molecule type" value="Genomic_DNA"/>
</dbReference>
<dbReference type="Proteomes" id="UP000063429">
    <property type="component" value="Chromosome"/>
</dbReference>
<organism evidence="2 3">
    <name type="scientific">Herbaspirillum hiltneri N3</name>
    <dbReference type="NCBI Taxonomy" id="1262470"/>
    <lineage>
        <taxon>Bacteria</taxon>
        <taxon>Pseudomonadati</taxon>
        <taxon>Pseudomonadota</taxon>
        <taxon>Betaproteobacteria</taxon>
        <taxon>Burkholderiales</taxon>
        <taxon>Oxalobacteraceae</taxon>
        <taxon>Herbaspirillum</taxon>
    </lineage>
</organism>